<evidence type="ECO:0000313" key="1">
    <source>
        <dbReference type="EMBL" id="CAI6354516.1"/>
    </source>
</evidence>
<accession>A0AAV0WFG6</accession>
<protein>
    <submittedName>
        <fullName evidence="1">Uncharacterized protein</fullName>
    </submittedName>
</protein>
<dbReference type="Proteomes" id="UP001160148">
    <property type="component" value="Unassembled WGS sequence"/>
</dbReference>
<evidence type="ECO:0000313" key="2">
    <source>
        <dbReference type="Proteomes" id="UP001160148"/>
    </source>
</evidence>
<organism evidence="1 2">
    <name type="scientific">Macrosiphum euphorbiae</name>
    <name type="common">potato aphid</name>
    <dbReference type="NCBI Taxonomy" id="13131"/>
    <lineage>
        <taxon>Eukaryota</taxon>
        <taxon>Metazoa</taxon>
        <taxon>Ecdysozoa</taxon>
        <taxon>Arthropoda</taxon>
        <taxon>Hexapoda</taxon>
        <taxon>Insecta</taxon>
        <taxon>Pterygota</taxon>
        <taxon>Neoptera</taxon>
        <taxon>Paraneoptera</taxon>
        <taxon>Hemiptera</taxon>
        <taxon>Sternorrhyncha</taxon>
        <taxon>Aphidomorpha</taxon>
        <taxon>Aphidoidea</taxon>
        <taxon>Aphididae</taxon>
        <taxon>Macrosiphini</taxon>
        <taxon>Macrosiphum</taxon>
    </lineage>
</organism>
<gene>
    <name evidence="1" type="ORF">MEUPH1_LOCUS10505</name>
</gene>
<reference evidence="1 2" key="1">
    <citation type="submission" date="2023-01" db="EMBL/GenBank/DDBJ databases">
        <authorList>
            <person name="Whitehead M."/>
        </authorList>
    </citation>
    <scope>NUCLEOTIDE SEQUENCE [LARGE SCALE GENOMIC DNA]</scope>
</reference>
<dbReference type="EMBL" id="CARXXK010000002">
    <property type="protein sequence ID" value="CAI6354516.1"/>
    <property type="molecule type" value="Genomic_DNA"/>
</dbReference>
<proteinExistence type="predicted"/>
<name>A0AAV0WFG6_9HEMI</name>
<keyword evidence="2" id="KW-1185">Reference proteome</keyword>
<dbReference type="AlphaFoldDB" id="A0AAV0WFG6"/>
<sequence length="125" mass="14003">MADEQVELASKDVFVLLGVSAPENLEIGTKRQEQGDTKIDENESVFTLDEEDKTKFMTVVAPLVIDVTPPEDLDNSSTDSLTQTEIEEQRWYNPALNTGLEKSDFEGLRRLLAEIKVNKFKLGGK</sequence>
<comment type="caution">
    <text evidence="1">The sequence shown here is derived from an EMBL/GenBank/DDBJ whole genome shotgun (WGS) entry which is preliminary data.</text>
</comment>